<evidence type="ECO:0000313" key="17">
    <source>
        <dbReference type="Proteomes" id="UP001632037"/>
    </source>
</evidence>
<comment type="similarity">
    <text evidence="4">Belongs to the GDPGP1 family.</text>
</comment>
<dbReference type="Proteomes" id="UP001632037">
    <property type="component" value="Unassembled WGS sequence"/>
</dbReference>
<dbReference type="GO" id="GO:0016787">
    <property type="term" value="F:hydrolase activity"/>
    <property type="evidence" value="ECO:0007669"/>
    <property type="project" value="UniProtKB-KW"/>
</dbReference>
<organism evidence="16 17">
    <name type="scientific">Phytophthora oleae</name>
    <dbReference type="NCBI Taxonomy" id="2107226"/>
    <lineage>
        <taxon>Eukaryota</taxon>
        <taxon>Sar</taxon>
        <taxon>Stramenopiles</taxon>
        <taxon>Oomycota</taxon>
        <taxon>Peronosporomycetes</taxon>
        <taxon>Peronosporales</taxon>
        <taxon>Peronosporaceae</taxon>
        <taxon>Phytophthora</taxon>
    </lineage>
</organism>
<dbReference type="GO" id="GO:0005085">
    <property type="term" value="F:guanyl-nucleotide exchange factor activity"/>
    <property type="evidence" value="ECO:0007669"/>
    <property type="project" value="UniProtKB-KW"/>
</dbReference>
<evidence type="ECO:0000256" key="1">
    <source>
        <dbReference type="ARBA" id="ARBA00000063"/>
    </source>
</evidence>
<dbReference type="AlphaFoldDB" id="A0ABD3G857"/>
<feature type="domain" description="GDPGP1-like C-terminal" evidence="14">
    <location>
        <begin position="192"/>
        <end position="322"/>
    </location>
</feature>
<evidence type="ECO:0000256" key="6">
    <source>
        <dbReference type="ARBA" id="ARBA00018857"/>
    </source>
</evidence>
<evidence type="ECO:0000256" key="11">
    <source>
        <dbReference type="ARBA" id="ARBA00022741"/>
    </source>
</evidence>
<sequence length="338" mass="37503">MSLDELLLRQWGRAASDGVMRTNVEDTVRRRLPGDLGLIVQFNPSHFKSKRPVDKQLLAPSSTSPSKPKDSSFNFTKANRENHRLPSVQAAETEASDEAQHFVLVNVAPLVPGHVLFVLDLNLVKPQKMTETFMRYGLSISNEIQHEDFALGFNSAGAWSSVNHFHLQGYFFPPVEGAVTGNFPVASQLREEIFRVNGAVVKSLPNWKTTCYVVEPMDAVENGEDVVKVAWTLLELLQRLDIPHNLVIVGSVVFIFPRQLQRENGVGLFTDSSAAEHTGRLRIAVAELSGLVIAGDRIAYDQLTEEIFNLVLQKEVSLSSGEETAIVMEWKEKLAAVA</sequence>
<evidence type="ECO:0000256" key="3">
    <source>
        <dbReference type="ARBA" id="ARBA00004496"/>
    </source>
</evidence>
<evidence type="ECO:0000256" key="10">
    <source>
        <dbReference type="ARBA" id="ARBA00022695"/>
    </source>
</evidence>
<proteinExistence type="inferred from homology"/>
<evidence type="ECO:0000259" key="15">
    <source>
        <dbReference type="Pfam" id="PF26217"/>
    </source>
</evidence>
<name>A0ABD3G857_9STRA</name>
<comment type="catalytic activity">
    <reaction evidence="1">
        <text>GDP-alpha-D-glucose + phosphate = alpha-D-glucose 1-phosphate + GDP + H(+)</text>
        <dbReference type="Rhea" id="RHEA:30387"/>
        <dbReference type="ChEBI" id="CHEBI:15378"/>
        <dbReference type="ChEBI" id="CHEBI:43474"/>
        <dbReference type="ChEBI" id="CHEBI:58189"/>
        <dbReference type="ChEBI" id="CHEBI:58601"/>
        <dbReference type="ChEBI" id="CHEBI:62230"/>
        <dbReference type="EC" id="2.7.7.78"/>
    </reaction>
</comment>
<dbReference type="InterPro" id="IPR058866">
    <property type="entry name" value="GDPGP1_N"/>
</dbReference>
<evidence type="ECO:0000256" key="4">
    <source>
        <dbReference type="ARBA" id="ARBA00006451"/>
    </source>
</evidence>
<dbReference type="InterPro" id="IPR026506">
    <property type="entry name" value="GDPGP"/>
</dbReference>
<keyword evidence="12" id="KW-0378">Hydrolase</keyword>
<feature type="domain" description="GDPGP1-like N-terminal" evidence="15">
    <location>
        <begin position="3"/>
        <end position="170"/>
    </location>
</feature>
<dbReference type="Pfam" id="PF26216">
    <property type="entry name" value="GDPGP1_C"/>
    <property type="match status" value="1"/>
</dbReference>
<dbReference type="Pfam" id="PF26217">
    <property type="entry name" value="GDPGP1_N"/>
    <property type="match status" value="1"/>
</dbReference>
<dbReference type="GO" id="GO:0005737">
    <property type="term" value="C:cytoplasm"/>
    <property type="evidence" value="ECO:0007669"/>
    <property type="project" value="UniProtKB-SubCell"/>
</dbReference>
<accession>A0ABD3G857</accession>
<comment type="function">
    <text evidence="2">Specific and highly efficient GDP-D-glucose phosphorylase regulating the levels of GDP-D-glucose in cells.</text>
</comment>
<evidence type="ECO:0000256" key="2">
    <source>
        <dbReference type="ARBA" id="ARBA00003049"/>
    </source>
</evidence>
<dbReference type="InterPro" id="IPR058865">
    <property type="entry name" value="GDPGP1_C"/>
</dbReference>
<comment type="subcellular location">
    <subcellularLocation>
        <location evidence="3">Cytoplasm</location>
    </subcellularLocation>
</comment>
<keyword evidence="8" id="KW-0344">Guanine-nucleotide releasing factor</keyword>
<evidence type="ECO:0000256" key="13">
    <source>
        <dbReference type="SAM" id="MobiDB-lite"/>
    </source>
</evidence>
<dbReference type="EC" id="2.7.7.78" evidence="5"/>
<feature type="region of interest" description="Disordered" evidence="13">
    <location>
        <begin position="51"/>
        <end position="79"/>
    </location>
</feature>
<keyword evidence="7" id="KW-0963">Cytoplasm</keyword>
<dbReference type="GO" id="GO:0080048">
    <property type="term" value="F:GDP-D-glucose phosphorylase activity"/>
    <property type="evidence" value="ECO:0007669"/>
    <property type="project" value="UniProtKB-EC"/>
</dbReference>
<keyword evidence="11" id="KW-0547">Nucleotide-binding</keyword>
<protein>
    <recommendedName>
        <fullName evidence="6">GDP-D-glucose phosphorylase 1</fullName>
        <ecNumber evidence="5">2.7.7.78</ecNumber>
    </recommendedName>
</protein>
<keyword evidence="9" id="KW-0808">Transferase</keyword>
<evidence type="ECO:0000313" key="16">
    <source>
        <dbReference type="EMBL" id="KAL3674871.1"/>
    </source>
</evidence>
<comment type="caution">
    <text evidence="16">The sequence shown here is derived from an EMBL/GenBank/DDBJ whole genome shotgun (WGS) entry which is preliminary data.</text>
</comment>
<evidence type="ECO:0000256" key="8">
    <source>
        <dbReference type="ARBA" id="ARBA00022658"/>
    </source>
</evidence>
<evidence type="ECO:0000259" key="14">
    <source>
        <dbReference type="Pfam" id="PF26216"/>
    </source>
</evidence>
<keyword evidence="17" id="KW-1185">Reference proteome</keyword>
<dbReference type="GO" id="GO:0000166">
    <property type="term" value="F:nucleotide binding"/>
    <property type="evidence" value="ECO:0007669"/>
    <property type="project" value="UniProtKB-KW"/>
</dbReference>
<evidence type="ECO:0000256" key="7">
    <source>
        <dbReference type="ARBA" id="ARBA00022490"/>
    </source>
</evidence>
<gene>
    <name evidence="16" type="ORF">V7S43_000797</name>
</gene>
<dbReference type="EMBL" id="JBIMZQ010000001">
    <property type="protein sequence ID" value="KAL3674871.1"/>
    <property type="molecule type" value="Genomic_DNA"/>
</dbReference>
<dbReference type="PANTHER" id="PTHR20884:SF8">
    <property type="entry name" value="GDP-D-GLUCOSE PHOSPHORYLASE 1"/>
    <property type="match status" value="1"/>
</dbReference>
<evidence type="ECO:0000256" key="5">
    <source>
        <dbReference type="ARBA" id="ARBA00012507"/>
    </source>
</evidence>
<keyword evidence="10" id="KW-0548">Nucleotidyltransferase</keyword>
<dbReference type="PANTHER" id="PTHR20884">
    <property type="entry name" value="GDP-D-GLUCOSE PHOSPHORYLASE 1"/>
    <property type="match status" value="1"/>
</dbReference>
<evidence type="ECO:0000256" key="12">
    <source>
        <dbReference type="ARBA" id="ARBA00022801"/>
    </source>
</evidence>
<reference evidence="16 17" key="1">
    <citation type="submission" date="2024-09" db="EMBL/GenBank/DDBJ databases">
        <title>Genome sequencing and assembly of Phytophthora oleae, isolate VK10A, causative agent of rot of olive drupes.</title>
        <authorList>
            <person name="Conti Taguali S."/>
            <person name="Riolo M."/>
            <person name="La Spada F."/>
            <person name="Cacciola S.O."/>
            <person name="Dionisio G."/>
        </authorList>
    </citation>
    <scope>NUCLEOTIDE SEQUENCE [LARGE SCALE GENOMIC DNA]</scope>
    <source>
        <strain evidence="16 17">VK10A</strain>
    </source>
</reference>
<evidence type="ECO:0000256" key="9">
    <source>
        <dbReference type="ARBA" id="ARBA00022679"/>
    </source>
</evidence>